<keyword evidence="3" id="KW-0479">Metal-binding</keyword>
<dbReference type="SUPFAM" id="SSF53850">
    <property type="entry name" value="Periplasmic binding protein-like II"/>
    <property type="match status" value="1"/>
</dbReference>
<evidence type="ECO:0000313" key="4">
    <source>
        <dbReference type="EMBL" id="MBL6903488.1"/>
    </source>
</evidence>
<dbReference type="PANTHER" id="PTHR30006:SF15">
    <property type="entry name" value="IRON-UTILIZATION PERIPLASMIC PROTEIN"/>
    <property type="match status" value="1"/>
</dbReference>
<comment type="similarity">
    <text evidence="1">Belongs to the bacterial solute-binding protein 1 family.</text>
</comment>
<dbReference type="PROSITE" id="PS51257">
    <property type="entry name" value="PROKAR_LIPOPROTEIN"/>
    <property type="match status" value="1"/>
</dbReference>
<proteinExistence type="inferred from homology"/>
<evidence type="ECO:0000313" key="5">
    <source>
        <dbReference type="Proteomes" id="UP000705230"/>
    </source>
</evidence>
<comment type="caution">
    <text evidence="4">The sequence shown here is derived from an EMBL/GenBank/DDBJ whole genome shotgun (WGS) entry which is preliminary data.</text>
</comment>
<dbReference type="InterPro" id="IPR026045">
    <property type="entry name" value="Ferric-bd"/>
</dbReference>
<dbReference type="PANTHER" id="PTHR30006">
    <property type="entry name" value="THIAMINE-BINDING PERIPLASMIC PROTEIN-RELATED"/>
    <property type="match status" value="1"/>
</dbReference>
<gene>
    <name evidence="4" type="ORF">ISR29_04730</name>
</gene>
<dbReference type="PIRSF" id="PIRSF002825">
    <property type="entry name" value="CfbpA"/>
    <property type="match status" value="1"/>
</dbReference>
<dbReference type="Pfam" id="PF13416">
    <property type="entry name" value="SBP_bac_8"/>
    <property type="match status" value="1"/>
</dbReference>
<dbReference type="GO" id="GO:0046872">
    <property type="term" value="F:metal ion binding"/>
    <property type="evidence" value="ECO:0007669"/>
    <property type="project" value="UniProtKB-KW"/>
</dbReference>
<reference evidence="4" key="1">
    <citation type="submission" date="2020-10" db="EMBL/GenBank/DDBJ databases">
        <title>Microbiome of the Black Sea water column analyzed by genome centric metagenomics.</title>
        <authorList>
            <person name="Cabello-Yeves P.J."/>
            <person name="Callieri C."/>
            <person name="Picazo A."/>
            <person name="Mehrshad M."/>
            <person name="Haro-Moreno J.M."/>
            <person name="Roda-Garcia J."/>
            <person name="Dzembekova N."/>
            <person name="Slabakova V."/>
            <person name="Slabakova N."/>
            <person name="Moncheva S."/>
            <person name="Rodriguez-Valera F."/>
        </authorList>
    </citation>
    <scope>NUCLEOTIDE SEQUENCE</scope>
    <source>
        <strain evidence="4">BS30m-G43</strain>
    </source>
</reference>
<sequence>MRFLLFLCLSVLLVSCSQEKPSDLLTIYTSRQPQLLEPLLEQYKEKTGIEVILLSGKAPQLMERIAAEANATEADIFMTVDAGVLWQAGEKGIFEEINSEILNKNIPEHLRDANGKWFGLSKRARTIVYNSDLVSAKDLTSYEDLAYRKWANRLCLRTSTKVYNRSLIASMIDVDGFAATKNVVQGWVNNLATEVFSSDTQVLKAVSAGQCAVTIVNTYYLARLADDPKYSNLKLHWANQGGRGTHVNISGAGVIKYSKNKTEATKLLEWLSSNEAQETYAGANKEYPVMDAVAVGSILKIWGPFKEDLILVEKLGSLQKEAVLLAQEAGYK</sequence>
<dbReference type="Gene3D" id="3.40.190.10">
    <property type="entry name" value="Periplasmic binding protein-like II"/>
    <property type="match status" value="2"/>
</dbReference>
<protein>
    <submittedName>
        <fullName evidence="4">Extracellular solute-binding protein</fullName>
    </submittedName>
</protein>
<name>A0A937SAW9_9GAMM</name>
<feature type="binding site" evidence="3">
    <location>
        <position position="219"/>
    </location>
    <ligand>
        <name>Fe cation</name>
        <dbReference type="ChEBI" id="CHEBI:24875"/>
    </ligand>
</feature>
<evidence type="ECO:0000256" key="1">
    <source>
        <dbReference type="ARBA" id="ARBA00008520"/>
    </source>
</evidence>
<dbReference type="InterPro" id="IPR006059">
    <property type="entry name" value="SBP"/>
</dbReference>
<accession>A0A937SAW9</accession>
<evidence type="ECO:0000256" key="2">
    <source>
        <dbReference type="ARBA" id="ARBA00022729"/>
    </source>
</evidence>
<dbReference type="GO" id="GO:0030288">
    <property type="term" value="C:outer membrane-bounded periplasmic space"/>
    <property type="evidence" value="ECO:0007669"/>
    <property type="project" value="TreeGrafter"/>
</dbReference>
<organism evidence="4 5">
    <name type="scientific">SAR86 cluster bacterium</name>
    <dbReference type="NCBI Taxonomy" id="2030880"/>
    <lineage>
        <taxon>Bacteria</taxon>
        <taxon>Pseudomonadati</taxon>
        <taxon>Pseudomonadota</taxon>
        <taxon>Gammaproteobacteria</taxon>
        <taxon>SAR86 cluster</taxon>
    </lineage>
</organism>
<feature type="binding site" evidence="3">
    <location>
        <position position="220"/>
    </location>
    <ligand>
        <name>Fe cation</name>
        <dbReference type="ChEBI" id="CHEBI:24875"/>
    </ligand>
</feature>
<evidence type="ECO:0000256" key="3">
    <source>
        <dbReference type="PIRSR" id="PIRSR002825-1"/>
    </source>
</evidence>
<keyword evidence="2" id="KW-0732">Signal</keyword>
<dbReference type="AlphaFoldDB" id="A0A937SAW9"/>
<keyword evidence="3" id="KW-0408">Iron</keyword>
<dbReference type="EMBL" id="JADHSG010000006">
    <property type="protein sequence ID" value="MBL6903488.1"/>
    <property type="molecule type" value="Genomic_DNA"/>
</dbReference>
<dbReference type="Proteomes" id="UP000705230">
    <property type="component" value="Unassembled WGS sequence"/>
</dbReference>